<name>A0AAV7W9C1_PLEWA</name>
<gene>
    <name evidence="2" type="ORF">NDU88_004960</name>
</gene>
<feature type="compositionally biased region" description="Pro residues" evidence="1">
    <location>
        <begin position="82"/>
        <end position="92"/>
    </location>
</feature>
<organism evidence="2 3">
    <name type="scientific">Pleurodeles waltl</name>
    <name type="common">Iberian ribbed newt</name>
    <dbReference type="NCBI Taxonomy" id="8319"/>
    <lineage>
        <taxon>Eukaryota</taxon>
        <taxon>Metazoa</taxon>
        <taxon>Chordata</taxon>
        <taxon>Craniata</taxon>
        <taxon>Vertebrata</taxon>
        <taxon>Euteleostomi</taxon>
        <taxon>Amphibia</taxon>
        <taxon>Batrachia</taxon>
        <taxon>Caudata</taxon>
        <taxon>Salamandroidea</taxon>
        <taxon>Salamandridae</taxon>
        <taxon>Pleurodelinae</taxon>
        <taxon>Pleurodeles</taxon>
    </lineage>
</organism>
<protein>
    <submittedName>
        <fullName evidence="2">Uncharacterized protein</fullName>
    </submittedName>
</protein>
<reference evidence="2" key="1">
    <citation type="journal article" date="2022" name="bioRxiv">
        <title>Sequencing and chromosome-scale assembly of the giantPleurodeles waltlgenome.</title>
        <authorList>
            <person name="Brown T."/>
            <person name="Elewa A."/>
            <person name="Iarovenko S."/>
            <person name="Subramanian E."/>
            <person name="Araus A.J."/>
            <person name="Petzold A."/>
            <person name="Susuki M."/>
            <person name="Suzuki K.-i.T."/>
            <person name="Hayashi T."/>
            <person name="Toyoda A."/>
            <person name="Oliveira C."/>
            <person name="Osipova E."/>
            <person name="Leigh N.D."/>
            <person name="Simon A."/>
            <person name="Yun M.H."/>
        </authorList>
    </citation>
    <scope>NUCLEOTIDE SEQUENCE</scope>
    <source>
        <strain evidence="2">20211129_DDA</strain>
        <tissue evidence="2">Liver</tissue>
    </source>
</reference>
<dbReference type="AlphaFoldDB" id="A0AAV7W9C1"/>
<keyword evidence="3" id="KW-1185">Reference proteome</keyword>
<evidence type="ECO:0000313" key="2">
    <source>
        <dbReference type="EMBL" id="KAJ1209586.1"/>
    </source>
</evidence>
<proteinExistence type="predicted"/>
<accession>A0AAV7W9C1</accession>
<dbReference type="Proteomes" id="UP001066276">
    <property type="component" value="Chromosome 1_2"/>
</dbReference>
<comment type="caution">
    <text evidence="2">The sequence shown here is derived from an EMBL/GenBank/DDBJ whole genome shotgun (WGS) entry which is preliminary data.</text>
</comment>
<evidence type="ECO:0000256" key="1">
    <source>
        <dbReference type="SAM" id="MobiDB-lite"/>
    </source>
</evidence>
<feature type="region of interest" description="Disordered" evidence="1">
    <location>
        <begin position="13"/>
        <end position="131"/>
    </location>
</feature>
<sequence>MTVSQLCNKVEKTAAATPHLHASSAVRSVDSGQDSGAEEDRSHLQSSSVRFPHRSPLSPGRGGQQPWRTSSKGPYTPNARLWPPPQARPMPPLLDQTLCSAERRQAGKRPGQEGTPEQPGHRTRGTRVSSQCRGKAAPPSCFPFCWPFLSIGPPQTACVALSPLTPGGTTPRYVRGL</sequence>
<evidence type="ECO:0000313" key="3">
    <source>
        <dbReference type="Proteomes" id="UP001066276"/>
    </source>
</evidence>
<dbReference type="EMBL" id="JANPWB010000002">
    <property type="protein sequence ID" value="KAJ1209586.1"/>
    <property type="molecule type" value="Genomic_DNA"/>
</dbReference>